<accession>A0A6I6AKJ6</accession>
<dbReference type="EMBL" id="CP043930">
    <property type="protein sequence ID" value="QGQ25611.1"/>
    <property type="molecule type" value="Genomic_DNA"/>
</dbReference>
<dbReference type="AlphaFoldDB" id="A0A6I6AKJ6"/>
<dbReference type="KEGG" id="gim:F1728_24290"/>
<protein>
    <submittedName>
        <fullName evidence="2">TIR domain-containing protein</fullName>
    </submittedName>
</protein>
<feature type="domain" description="TIR" evidence="1">
    <location>
        <begin position="154"/>
        <end position="265"/>
    </location>
</feature>
<reference evidence="2 3" key="1">
    <citation type="submission" date="2019-09" db="EMBL/GenBank/DDBJ databases">
        <title>Gimesia benthica sp. nov., a novel bacterium isolated from deep-sea water of the Northwest Indian Ocean.</title>
        <authorList>
            <person name="Dai X."/>
        </authorList>
    </citation>
    <scope>NUCLEOTIDE SEQUENCE [LARGE SCALE GENOMIC DNA]</scope>
    <source>
        <strain evidence="2 3">E7</strain>
    </source>
</reference>
<sequence length="291" mass="33890">MIRFQGNMFSGLKGFTWICHHVDGPEGIEFFIIFDGMLSPKKVLEKVEASMSERELAWLKPKSEGSWLIDVEALNTYLGGTLPNWSWLVGTMSVSPLVESESVSPIALFKVGQQDRIRTVFRLLIDKGSMNQNKYHVEKEAEKMSKAKRRRFQVALSFPGERRNYVRSVAECLENTIQRNSILYDEWYEAEFARPNLDTYLQRLYQNESDLIAVFICADYEQKVWCGLEWRVIRELIMNRRDSSVMPLRFDDTTISGLFDNDGYVWIGERNPKVIGELILQRLAFVDEKKF</sequence>
<name>A0A6I6AKJ6_9PLAN</name>
<gene>
    <name evidence="2" type="ORF">F1728_24290</name>
</gene>
<proteinExistence type="predicted"/>
<dbReference type="InterPro" id="IPR000157">
    <property type="entry name" value="TIR_dom"/>
</dbReference>
<evidence type="ECO:0000313" key="2">
    <source>
        <dbReference type="EMBL" id="QGQ25611.1"/>
    </source>
</evidence>
<dbReference type="Pfam" id="PF13676">
    <property type="entry name" value="TIR_2"/>
    <property type="match status" value="1"/>
</dbReference>
<evidence type="ECO:0000259" key="1">
    <source>
        <dbReference type="Pfam" id="PF13676"/>
    </source>
</evidence>
<keyword evidence="3" id="KW-1185">Reference proteome</keyword>
<evidence type="ECO:0000313" key="3">
    <source>
        <dbReference type="Proteomes" id="UP000427281"/>
    </source>
</evidence>
<organism evidence="2 3">
    <name type="scientific">Gimesia benthica</name>
    <dbReference type="NCBI Taxonomy" id="2608982"/>
    <lineage>
        <taxon>Bacteria</taxon>
        <taxon>Pseudomonadati</taxon>
        <taxon>Planctomycetota</taxon>
        <taxon>Planctomycetia</taxon>
        <taxon>Planctomycetales</taxon>
        <taxon>Planctomycetaceae</taxon>
        <taxon>Gimesia</taxon>
    </lineage>
</organism>
<dbReference type="Proteomes" id="UP000427281">
    <property type="component" value="Chromosome"/>
</dbReference>
<dbReference type="SUPFAM" id="SSF52200">
    <property type="entry name" value="Toll/Interleukin receptor TIR domain"/>
    <property type="match status" value="1"/>
</dbReference>
<dbReference type="InterPro" id="IPR035897">
    <property type="entry name" value="Toll_tir_struct_dom_sf"/>
</dbReference>
<dbReference type="RefSeq" id="WP_155366260.1">
    <property type="nucleotide sequence ID" value="NZ_CP043930.1"/>
</dbReference>
<dbReference type="GO" id="GO:0007165">
    <property type="term" value="P:signal transduction"/>
    <property type="evidence" value="ECO:0007669"/>
    <property type="project" value="InterPro"/>
</dbReference>